<name>A0ABU5RJZ9_9PSEU</name>
<gene>
    <name evidence="2" type="ORF">VA596_43775</name>
</gene>
<accession>A0ABU5RJZ9</accession>
<protein>
    <submittedName>
        <fullName evidence="2">GNAT family N-acetyltransferase</fullName>
    </submittedName>
</protein>
<dbReference type="Pfam" id="PF13302">
    <property type="entry name" value="Acetyltransf_3"/>
    <property type="match status" value="1"/>
</dbReference>
<dbReference type="InterPro" id="IPR016181">
    <property type="entry name" value="Acyl_CoA_acyltransferase"/>
</dbReference>
<dbReference type="InterPro" id="IPR000182">
    <property type="entry name" value="GNAT_dom"/>
</dbReference>
<evidence type="ECO:0000259" key="1">
    <source>
        <dbReference type="Pfam" id="PF13302"/>
    </source>
</evidence>
<keyword evidence="3" id="KW-1185">Reference proteome</keyword>
<evidence type="ECO:0000313" key="3">
    <source>
        <dbReference type="Proteomes" id="UP001304298"/>
    </source>
</evidence>
<dbReference type="RefSeq" id="WP_323335803.1">
    <property type="nucleotide sequence ID" value="NZ_JAYFSI010000016.1"/>
</dbReference>
<feature type="domain" description="N-acetyltransferase" evidence="1">
    <location>
        <begin position="27"/>
        <end position="147"/>
    </location>
</feature>
<reference evidence="2 3" key="1">
    <citation type="submission" date="2023-12" db="EMBL/GenBank/DDBJ databases">
        <title>Amycolatopsis sp. V23-08.</title>
        <authorList>
            <person name="Somphong A."/>
        </authorList>
    </citation>
    <scope>NUCLEOTIDE SEQUENCE [LARGE SCALE GENOMIC DNA]</scope>
    <source>
        <strain evidence="2 3">V23-08</strain>
    </source>
</reference>
<comment type="caution">
    <text evidence="2">The sequence shown here is derived from an EMBL/GenBank/DDBJ whole genome shotgun (WGS) entry which is preliminary data.</text>
</comment>
<dbReference type="EMBL" id="JAYFSI010000016">
    <property type="protein sequence ID" value="MEA5366513.1"/>
    <property type="molecule type" value="Genomic_DNA"/>
</dbReference>
<sequence>MDYSQFVKGFDIPDGSVPAKLSFEDIEIRAITRADLSEDVRGINASLDIIRRTRGGNWPTEAVTEEFNYVDLVWHECEFRDMGSFAYCIWDANGRYLGCCYLYPMGRRTKLTEELLEHDVDVSWWVTPDAYEKGYYEKLYRALKQWMPELPFKQPYYSNKQIPEA</sequence>
<proteinExistence type="predicted"/>
<dbReference type="Gene3D" id="3.40.630.30">
    <property type="match status" value="1"/>
</dbReference>
<evidence type="ECO:0000313" key="2">
    <source>
        <dbReference type="EMBL" id="MEA5366513.1"/>
    </source>
</evidence>
<organism evidence="2 3">
    <name type="scientific">Amycolatopsis heterodermiae</name>
    <dbReference type="NCBI Taxonomy" id="3110235"/>
    <lineage>
        <taxon>Bacteria</taxon>
        <taxon>Bacillati</taxon>
        <taxon>Actinomycetota</taxon>
        <taxon>Actinomycetes</taxon>
        <taxon>Pseudonocardiales</taxon>
        <taxon>Pseudonocardiaceae</taxon>
        <taxon>Amycolatopsis</taxon>
    </lineage>
</organism>
<dbReference type="Proteomes" id="UP001304298">
    <property type="component" value="Unassembled WGS sequence"/>
</dbReference>
<dbReference type="SUPFAM" id="SSF55729">
    <property type="entry name" value="Acyl-CoA N-acyltransferases (Nat)"/>
    <property type="match status" value="1"/>
</dbReference>